<dbReference type="EMBL" id="BRXS01000008">
    <property type="protein sequence ID" value="GLC28162.1"/>
    <property type="molecule type" value="Genomic_DNA"/>
</dbReference>
<dbReference type="RefSeq" id="WP_284352582.1">
    <property type="nucleotide sequence ID" value="NZ_BRXS01000008.1"/>
</dbReference>
<accession>A0AA37QBA5</accession>
<reference evidence="2" key="1">
    <citation type="submission" date="2022-08" db="EMBL/GenBank/DDBJ databases">
        <title>Draft genome sequencing of Roseisolibacter agri AW1220.</title>
        <authorList>
            <person name="Tobiishi Y."/>
            <person name="Tonouchi A."/>
        </authorList>
    </citation>
    <scope>NUCLEOTIDE SEQUENCE</scope>
    <source>
        <strain evidence="2">AW1220</strain>
    </source>
</reference>
<name>A0AA37QBA5_9BACT</name>
<organism evidence="2 3">
    <name type="scientific">Roseisolibacter agri</name>
    <dbReference type="NCBI Taxonomy" id="2014610"/>
    <lineage>
        <taxon>Bacteria</taxon>
        <taxon>Pseudomonadati</taxon>
        <taxon>Gemmatimonadota</taxon>
        <taxon>Gemmatimonadia</taxon>
        <taxon>Gemmatimonadales</taxon>
        <taxon>Gemmatimonadaceae</taxon>
        <taxon>Roseisolibacter</taxon>
    </lineage>
</organism>
<proteinExistence type="predicted"/>
<dbReference type="InterPro" id="IPR007332">
    <property type="entry name" value="DUF411"/>
</dbReference>
<evidence type="ECO:0000313" key="3">
    <source>
        <dbReference type="Proteomes" id="UP001161325"/>
    </source>
</evidence>
<feature type="region of interest" description="Disordered" evidence="1">
    <location>
        <begin position="45"/>
        <end position="66"/>
    </location>
</feature>
<protein>
    <recommendedName>
        <fullName evidence="4">DUF411 domain-containing protein</fullName>
    </recommendedName>
</protein>
<gene>
    <name evidence="2" type="ORF">rosag_46750</name>
</gene>
<dbReference type="Proteomes" id="UP001161325">
    <property type="component" value="Unassembled WGS sequence"/>
</dbReference>
<evidence type="ECO:0000256" key="1">
    <source>
        <dbReference type="SAM" id="MobiDB-lite"/>
    </source>
</evidence>
<sequence length="205" mass="20589">MPHLNRLSALRRSPAAAARRTPVLLGIALAAALAACGGGTGEQSSQSAAVAGAPADTHAGHATPASGPAGSAVVMAGLPDSMRVATVYKTPTCGCCQAWVDHLTASGFRVTTVDREDLAPIKAQHGVGEHLASCHTALIGGYVVEGHVPAADIVRLLTERPAVAGIAAPGMPSGSPGMEMPGAPADRYDVVSFDRAGATRVYASH</sequence>
<comment type="caution">
    <text evidence="2">The sequence shown here is derived from an EMBL/GenBank/DDBJ whole genome shotgun (WGS) entry which is preliminary data.</text>
</comment>
<dbReference type="AlphaFoldDB" id="A0AA37QBA5"/>
<keyword evidence="3" id="KW-1185">Reference proteome</keyword>
<dbReference type="Pfam" id="PF04214">
    <property type="entry name" value="DUF411"/>
    <property type="match status" value="1"/>
</dbReference>
<evidence type="ECO:0008006" key="4">
    <source>
        <dbReference type="Google" id="ProtNLM"/>
    </source>
</evidence>
<evidence type="ECO:0000313" key="2">
    <source>
        <dbReference type="EMBL" id="GLC28162.1"/>
    </source>
</evidence>